<dbReference type="GO" id="GO:0016757">
    <property type="term" value="F:glycosyltransferase activity"/>
    <property type="evidence" value="ECO:0007669"/>
    <property type="project" value="InterPro"/>
</dbReference>
<proteinExistence type="predicted"/>
<dbReference type="AlphaFoldDB" id="A0A3B1AC16"/>
<protein>
    <submittedName>
        <fullName evidence="3">Glycosyl transferase, group 1</fullName>
    </submittedName>
</protein>
<dbReference type="SUPFAM" id="SSF53756">
    <property type="entry name" value="UDP-Glycosyltransferase/glycogen phosphorylase"/>
    <property type="match status" value="1"/>
</dbReference>
<dbReference type="PANTHER" id="PTHR12526:SF638">
    <property type="entry name" value="SPORE COAT PROTEIN SA"/>
    <property type="match status" value="1"/>
</dbReference>
<dbReference type="EMBL" id="UOFU01000317">
    <property type="protein sequence ID" value="VAX03276.1"/>
    <property type="molecule type" value="Genomic_DNA"/>
</dbReference>
<accession>A0A3B1AC16</accession>
<dbReference type="InterPro" id="IPR001296">
    <property type="entry name" value="Glyco_trans_1"/>
</dbReference>
<feature type="domain" description="Glycosyl transferase family 1" evidence="1">
    <location>
        <begin position="196"/>
        <end position="347"/>
    </location>
</feature>
<dbReference type="InterPro" id="IPR028098">
    <property type="entry name" value="Glyco_trans_4-like_N"/>
</dbReference>
<dbReference type="Pfam" id="PF00534">
    <property type="entry name" value="Glycos_transf_1"/>
    <property type="match status" value="1"/>
</dbReference>
<feature type="domain" description="Glycosyltransferase subfamily 4-like N-terminal" evidence="2">
    <location>
        <begin position="17"/>
        <end position="176"/>
    </location>
</feature>
<reference evidence="3" key="1">
    <citation type="submission" date="2018-06" db="EMBL/GenBank/DDBJ databases">
        <authorList>
            <person name="Zhirakovskaya E."/>
        </authorList>
    </citation>
    <scope>NUCLEOTIDE SEQUENCE</scope>
</reference>
<dbReference type="Pfam" id="PF13439">
    <property type="entry name" value="Glyco_transf_4"/>
    <property type="match status" value="1"/>
</dbReference>
<evidence type="ECO:0000259" key="1">
    <source>
        <dbReference type="Pfam" id="PF00534"/>
    </source>
</evidence>
<dbReference type="Gene3D" id="3.40.50.2000">
    <property type="entry name" value="Glycogen Phosphorylase B"/>
    <property type="match status" value="2"/>
</dbReference>
<evidence type="ECO:0000259" key="2">
    <source>
        <dbReference type="Pfam" id="PF13439"/>
    </source>
</evidence>
<sequence>MTDAPRLAILISFSGAGGVERMMLNLVEEFVRRGYRIDLLLIRAEGEHLRELPEGVNVIRLGVQHTLASVLPLARWLRQNRPPVLLVAKDRAGRAALWARRISGVDTRIAIRLGTNLSAALAGRGWLRRVTRTLPMRWSYRMAERVIAVSHGVAEDTARVTGLPPERISVAHNPVITPRLLALTKEPVDHPWFTEHGAPVILAAGRLTRQKDFPTLIRAFAQARAAHPCRLIILGDGGQRGKLQTLATELGVADDVDLPGFATNPYAWMHAADLFVLSSRWEGSPNVLTEAMACGTPVVSTDCPSGPRETLQDGRFGPLVPVANADALGKAILDTLATPPSAKAMRAAVADFAVTHSADEYLDILGLPRQAQPAEA</sequence>
<organism evidence="3">
    <name type="scientific">hydrothermal vent metagenome</name>
    <dbReference type="NCBI Taxonomy" id="652676"/>
    <lineage>
        <taxon>unclassified sequences</taxon>
        <taxon>metagenomes</taxon>
        <taxon>ecological metagenomes</taxon>
    </lineage>
</organism>
<name>A0A3B1AC16_9ZZZZ</name>
<evidence type="ECO:0000313" key="3">
    <source>
        <dbReference type="EMBL" id="VAX03276.1"/>
    </source>
</evidence>
<gene>
    <name evidence="3" type="ORF">MNBD_GAMMA20-2341</name>
</gene>
<dbReference type="PANTHER" id="PTHR12526">
    <property type="entry name" value="GLYCOSYLTRANSFERASE"/>
    <property type="match status" value="1"/>
</dbReference>
<dbReference type="CDD" id="cd03811">
    <property type="entry name" value="GT4_GT28_WabH-like"/>
    <property type="match status" value="1"/>
</dbReference>
<keyword evidence="3" id="KW-0808">Transferase</keyword>